<sequence>MKMNQVKMKGRKSTILQSSCYPLSCYPNLAVGRSAPLFGINYYDIAVFSNSAGLHEYDHNDSKVRILEGAIGIKVIRHRVKKPAGTAEEIEKHFGCEASQLIMVGDQPFTDIVYCNQNGFLTILTEPLSLAGEPFIVKKVLEVFDMSTGWKINVQHKPKDGDAWGEL</sequence>
<evidence type="ECO:0008006" key="3">
    <source>
        <dbReference type="Google" id="ProtNLM"/>
    </source>
</evidence>
<name>A0A371FBM1_MUCPR</name>
<dbReference type="InterPro" id="IPR023214">
    <property type="entry name" value="HAD_sf"/>
</dbReference>
<proteinExistence type="predicted"/>
<evidence type="ECO:0000313" key="1">
    <source>
        <dbReference type="EMBL" id="RDX75696.1"/>
    </source>
</evidence>
<dbReference type="PANTHER" id="PTHR19288:SF25">
    <property type="entry name" value="PHOSPHATIDYLGLYCEROPHOSPHATASE GEP4, MITOCHONDRIAL"/>
    <property type="match status" value="1"/>
</dbReference>
<dbReference type="STRING" id="157652.A0A371FBM1"/>
<dbReference type="Proteomes" id="UP000257109">
    <property type="component" value="Unassembled WGS sequence"/>
</dbReference>
<evidence type="ECO:0000313" key="2">
    <source>
        <dbReference type="Proteomes" id="UP000257109"/>
    </source>
</evidence>
<organism evidence="1 2">
    <name type="scientific">Mucuna pruriens</name>
    <name type="common">Velvet bean</name>
    <name type="synonym">Dolichos pruriens</name>
    <dbReference type="NCBI Taxonomy" id="157652"/>
    <lineage>
        <taxon>Eukaryota</taxon>
        <taxon>Viridiplantae</taxon>
        <taxon>Streptophyta</taxon>
        <taxon>Embryophyta</taxon>
        <taxon>Tracheophyta</taxon>
        <taxon>Spermatophyta</taxon>
        <taxon>Magnoliopsida</taxon>
        <taxon>eudicotyledons</taxon>
        <taxon>Gunneridae</taxon>
        <taxon>Pentapetalae</taxon>
        <taxon>rosids</taxon>
        <taxon>fabids</taxon>
        <taxon>Fabales</taxon>
        <taxon>Fabaceae</taxon>
        <taxon>Papilionoideae</taxon>
        <taxon>50 kb inversion clade</taxon>
        <taxon>NPAAA clade</taxon>
        <taxon>indigoferoid/millettioid clade</taxon>
        <taxon>Phaseoleae</taxon>
        <taxon>Mucuna</taxon>
    </lineage>
</organism>
<gene>
    <name evidence="1" type="ORF">CR513_44398</name>
</gene>
<dbReference type="InterPro" id="IPR027706">
    <property type="entry name" value="PGP_Pase"/>
</dbReference>
<dbReference type="EMBL" id="QJKJ01009749">
    <property type="protein sequence ID" value="RDX75696.1"/>
    <property type="molecule type" value="Genomic_DNA"/>
</dbReference>
<reference evidence="1" key="1">
    <citation type="submission" date="2018-05" db="EMBL/GenBank/DDBJ databases">
        <title>Draft genome of Mucuna pruriens seed.</title>
        <authorList>
            <person name="Nnadi N.E."/>
            <person name="Vos R."/>
            <person name="Hasami M.H."/>
            <person name="Devisetty U.K."/>
            <person name="Aguiy J.C."/>
        </authorList>
    </citation>
    <scope>NUCLEOTIDE SEQUENCE [LARGE SCALE GENOMIC DNA]</scope>
    <source>
        <strain evidence="1">JCA_2017</strain>
    </source>
</reference>
<dbReference type="GO" id="GO:0005737">
    <property type="term" value="C:cytoplasm"/>
    <property type="evidence" value="ECO:0007669"/>
    <property type="project" value="TreeGrafter"/>
</dbReference>
<dbReference type="SUPFAM" id="SSF56784">
    <property type="entry name" value="HAD-like"/>
    <property type="match status" value="1"/>
</dbReference>
<dbReference type="OrthoDB" id="198652at2759"/>
<feature type="non-terminal residue" evidence="1">
    <location>
        <position position="1"/>
    </location>
</feature>
<dbReference type="InterPro" id="IPR006549">
    <property type="entry name" value="HAD-SF_hydro_IIIA"/>
</dbReference>
<dbReference type="Gene3D" id="3.40.50.1000">
    <property type="entry name" value="HAD superfamily/HAD-like"/>
    <property type="match status" value="1"/>
</dbReference>
<dbReference type="AlphaFoldDB" id="A0A371FBM1"/>
<dbReference type="InterPro" id="IPR010021">
    <property type="entry name" value="PGPP1/Gep4"/>
</dbReference>
<accession>A0A371FBM1</accession>
<protein>
    <recommendedName>
        <fullName evidence="3">Phosphatidylglycerophosphatase GEP4, mitochondrial</fullName>
    </recommendedName>
</protein>
<dbReference type="Pfam" id="PF09419">
    <property type="entry name" value="PGP_phosphatase"/>
    <property type="match status" value="1"/>
</dbReference>
<dbReference type="NCBIfam" id="TIGR01668">
    <property type="entry name" value="YqeG_hyp_ppase"/>
    <property type="match status" value="1"/>
</dbReference>
<comment type="caution">
    <text evidence="1">The sequence shown here is derived from an EMBL/GenBank/DDBJ whole genome shotgun (WGS) entry which is preliminary data.</text>
</comment>
<keyword evidence="2" id="KW-1185">Reference proteome</keyword>
<dbReference type="GO" id="GO:0008962">
    <property type="term" value="F:phosphatidylglycerophosphatase activity"/>
    <property type="evidence" value="ECO:0007669"/>
    <property type="project" value="InterPro"/>
</dbReference>
<dbReference type="NCBIfam" id="TIGR01662">
    <property type="entry name" value="HAD-SF-IIIA"/>
    <property type="match status" value="1"/>
</dbReference>
<dbReference type="PANTHER" id="PTHR19288">
    <property type="entry name" value="4-NITROPHENYLPHOSPHATASE-RELATED"/>
    <property type="match status" value="1"/>
</dbReference>
<dbReference type="InterPro" id="IPR036412">
    <property type="entry name" value="HAD-like_sf"/>
</dbReference>